<protein>
    <submittedName>
        <fullName evidence="2">Anti-sigma-K factor RskA</fullName>
    </submittedName>
</protein>
<keyword evidence="3" id="KW-1185">Reference proteome</keyword>
<dbReference type="GO" id="GO:0006417">
    <property type="term" value="P:regulation of translation"/>
    <property type="evidence" value="ECO:0007669"/>
    <property type="project" value="TreeGrafter"/>
</dbReference>
<name>A0A2T6BJV9_9RHOB</name>
<organism evidence="2 3">
    <name type="scientific">Litoreibacter ponti</name>
    <dbReference type="NCBI Taxonomy" id="1510457"/>
    <lineage>
        <taxon>Bacteria</taxon>
        <taxon>Pseudomonadati</taxon>
        <taxon>Pseudomonadota</taxon>
        <taxon>Alphaproteobacteria</taxon>
        <taxon>Rhodobacterales</taxon>
        <taxon>Roseobacteraceae</taxon>
        <taxon>Litoreibacter</taxon>
    </lineage>
</organism>
<reference evidence="2 3" key="1">
    <citation type="submission" date="2018-04" db="EMBL/GenBank/DDBJ databases">
        <title>Genomic Encyclopedia of Archaeal and Bacterial Type Strains, Phase II (KMG-II): from individual species to whole genera.</title>
        <authorList>
            <person name="Goeker M."/>
        </authorList>
    </citation>
    <scope>NUCLEOTIDE SEQUENCE [LARGE SCALE GENOMIC DNA]</scope>
    <source>
        <strain evidence="2 3">DSM 100977</strain>
    </source>
</reference>
<feature type="domain" description="Anti-sigma K factor RskA C-terminal" evidence="1">
    <location>
        <begin position="101"/>
        <end position="227"/>
    </location>
</feature>
<dbReference type="Proteomes" id="UP000243978">
    <property type="component" value="Unassembled WGS sequence"/>
</dbReference>
<dbReference type="GO" id="GO:0016989">
    <property type="term" value="F:sigma factor antagonist activity"/>
    <property type="evidence" value="ECO:0007669"/>
    <property type="project" value="TreeGrafter"/>
</dbReference>
<dbReference type="InterPro" id="IPR018764">
    <property type="entry name" value="RskA_C"/>
</dbReference>
<dbReference type="RefSeq" id="WP_107844556.1">
    <property type="nucleotide sequence ID" value="NZ_QBKS01000001.1"/>
</dbReference>
<evidence type="ECO:0000259" key="1">
    <source>
        <dbReference type="Pfam" id="PF10099"/>
    </source>
</evidence>
<evidence type="ECO:0000313" key="2">
    <source>
        <dbReference type="EMBL" id="PTX56349.1"/>
    </source>
</evidence>
<sequence>MSTTAPLTDDDRVLAAEYALRLLPAKEEAAFEVRMFDDRRLEAFVAETVGHFAPLSDEIAPERPSRKLKGKLMSDLFGVAQTPGSLWDGLSLWRATSLGATFAAAVLAILLVTHQAPVAPSQTERGALFVSEIASEDSSLRLLAVYDAGTGDLQLTRTAGAAAPDRVLELWAIAGDTPPVSLCVLPAGEKARTRLPDAVAGDVAGLVLAISDEPPGGSPTGAPTGAVLAVGGVTEI</sequence>
<dbReference type="InterPro" id="IPR051474">
    <property type="entry name" value="Anti-sigma-K/W_factor"/>
</dbReference>
<evidence type="ECO:0000313" key="3">
    <source>
        <dbReference type="Proteomes" id="UP000243978"/>
    </source>
</evidence>
<proteinExistence type="predicted"/>
<gene>
    <name evidence="2" type="ORF">C8N43_1006</name>
</gene>
<dbReference type="OrthoDB" id="9816387at2"/>
<dbReference type="PANTHER" id="PTHR37461:SF1">
    <property type="entry name" value="ANTI-SIGMA-K FACTOR RSKA"/>
    <property type="match status" value="1"/>
</dbReference>
<dbReference type="PANTHER" id="PTHR37461">
    <property type="entry name" value="ANTI-SIGMA-K FACTOR RSKA"/>
    <property type="match status" value="1"/>
</dbReference>
<comment type="caution">
    <text evidence="2">The sequence shown here is derived from an EMBL/GenBank/DDBJ whole genome shotgun (WGS) entry which is preliminary data.</text>
</comment>
<dbReference type="EMBL" id="QBKS01000001">
    <property type="protein sequence ID" value="PTX56349.1"/>
    <property type="molecule type" value="Genomic_DNA"/>
</dbReference>
<dbReference type="AlphaFoldDB" id="A0A2T6BJV9"/>
<dbReference type="GO" id="GO:0005886">
    <property type="term" value="C:plasma membrane"/>
    <property type="evidence" value="ECO:0007669"/>
    <property type="project" value="InterPro"/>
</dbReference>
<dbReference type="Pfam" id="PF10099">
    <property type="entry name" value="RskA_C"/>
    <property type="match status" value="1"/>
</dbReference>
<accession>A0A2T6BJV9</accession>